<evidence type="ECO:0000313" key="2">
    <source>
        <dbReference type="EMBL" id="OGD68692.1"/>
    </source>
</evidence>
<evidence type="ECO:0000256" key="1">
    <source>
        <dbReference type="SAM" id="Phobius"/>
    </source>
</evidence>
<keyword evidence="1" id="KW-1133">Transmembrane helix</keyword>
<name>A0A1F5EMR8_9BACT</name>
<dbReference type="STRING" id="1797579.A2996_03000"/>
<evidence type="ECO:0000313" key="3">
    <source>
        <dbReference type="Proteomes" id="UP000176865"/>
    </source>
</evidence>
<comment type="caution">
    <text evidence="2">The sequence shown here is derived from an EMBL/GenBank/DDBJ whole genome shotgun (WGS) entry which is preliminary data.</text>
</comment>
<sequence>MSVDFINIQYIFYKIYEFSVNFGDVEFRTDIMRQWPLWAMFSLLISLVIGYFVLYYNKKIKEVAKMEDKIFGAVIAKTEGTEGEVRNERWERVLVHLDTDSQSEWRTAILEADIILDEMTRKMGYHGETLGERLKGVERSDFLTINQAWEAHKIRNAIAHEGSNYILTKREAKRVIDMYRQVFEEFEFI</sequence>
<feature type="transmembrane region" description="Helical" evidence="1">
    <location>
        <begin position="35"/>
        <end position="56"/>
    </location>
</feature>
<gene>
    <name evidence="2" type="ORF">A2996_03000</name>
</gene>
<keyword evidence="1" id="KW-0812">Transmembrane</keyword>
<accession>A0A1F5EMR8</accession>
<organism evidence="2 3">
    <name type="scientific">Candidatus Campbellbacteria bacterium RIFCSPLOWO2_01_FULL_34_15</name>
    <dbReference type="NCBI Taxonomy" id="1797579"/>
    <lineage>
        <taxon>Bacteria</taxon>
        <taxon>Candidatus Campbelliibacteriota</taxon>
    </lineage>
</organism>
<dbReference type="AlphaFoldDB" id="A0A1F5EMR8"/>
<proteinExistence type="predicted"/>
<reference evidence="2 3" key="1">
    <citation type="journal article" date="2016" name="Nat. Commun.">
        <title>Thousands of microbial genomes shed light on interconnected biogeochemical processes in an aquifer system.</title>
        <authorList>
            <person name="Anantharaman K."/>
            <person name="Brown C.T."/>
            <person name="Hug L.A."/>
            <person name="Sharon I."/>
            <person name="Castelle C.J."/>
            <person name="Probst A.J."/>
            <person name="Thomas B.C."/>
            <person name="Singh A."/>
            <person name="Wilkins M.J."/>
            <person name="Karaoz U."/>
            <person name="Brodie E.L."/>
            <person name="Williams K.H."/>
            <person name="Hubbard S.S."/>
            <person name="Banfield J.F."/>
        </authorList>
    </citation>
    <scope>NUCLEOTIDE SEQUENCE [LARGE SCALE GENOMIC DNA]</scope>
</reference>
<keyword evidence="1" id="KW-0472">Membrane</keyword>
<protein>
    <submittedName>
        <fullName evidence="2">Uncharacterized protein</fullName>
    </submittedName>
</protein>
<dbReference type="Proteomes" id="UP000176865">
    <property type="component" value="Unassembled WGS sequence"/>
</dbReference>
<dbReference type="EMBL" id="MFAB01000018">
    <property type="protein sequence ID" value="OGD68692.1"/>
    <property type="molecule type" value="Genomic_DNA"/>
</dbReference>